<dbReference type="RefSeq" id="WP_006871361.1">
    <property type="nucleotide sequence ID" value="NZ_JH413829.1"/>
</dbReference>
<dbReference type="InParanoid" id="G9EQA6"/>
<sequence>MTTTVTLKLSNVEVYRLFTRELKERENFYEQVMNKLSGLLRCCKEKRVEAFLRVHQLSQEISRTTEYMYDELDKFEGILEKKKHLAGKKFTFNPAYFPEVRFDSGIACSLVELFEVYDHLISLLKLLRVAGCFSNDDDYFNNLRRYFKKINRLLSLLLLTSVNKLFPITFEDLLNQSKGYEDHVAIHGPLDSALLLKAIHSHVVPRLEEKIRLPLLTYLNHQRDEPQNSTAPLREEQGAA</sequence>
<reference evidence="1 2" key="1">
    <citation type="journal article" date="2011" name="BMC Genomics">
        <title>Insight into cross-talk between intra-amoebal pathogens.</title>
        <authorList>
            <person name="Gimenez G."/>
            <person name="Bertelli C."/>
            <person name="Moliner C."/>
            <person name="Robert C."/>
            <person name="Raoult D."/>
            <person name="Fournier P.E."/>
            <person name="Greub G."/>
        </authorList>
    </citation>
    <scope>NUCLEOTIDE SEQUENCE [LARGE SCALE GENOMIC DNA]</scope>
    <source>
        <strain evidence="1 2">LLAP12</strain>
    </source>
</reference>
<dbReference type="OrthoDB" id="5637116at2"/>
<organism evidence="1 2">
    <name type="scientific">Legionella drancourtii LLAP12</name>
    <dbReference type="NCBI Taxonomy" id="658187"/>
    <lineage>
        <taxon>Bacteria</taxon>
        <taxon>Pseudomonadati</taxon>
        <taxon>Pseudomonadota</taxon>
        <taxon>Gammaproteobacteria</taxon>
        <taxon>Legionellales</taxon>
        <taxon>Legionellaceae</taxon>
        <taxon>Legionella</taxon>
    </lineage>
</organism>
<dbReference type="STRING" id="658187.LDG_7453"/>
<dbReference type="Proteomes" id="UP000002770">
    <property type="component" value="Unassembled WGS sequence"/>
</dbReference>
<gene>
    <name evidence="1" type="ORF">LDG_7453</name>
</gene>
<proteinExistence type="predicted"/>
<protein>
    <submittedName>
        <fullName evidence="1">Uncharacterized protein</fullName>
    </submittedName>
</protein>
<name>G9EQA6_9GAMM</name>
<dbReference type="HOGENOM" id="CLU_1159930_0_0_6"/>
<dbReference type="AlphaFoldDB" id="G9EQA6"/>
<evidence type="ECO:0000313" key="2">
    <source>
        <dbReference type="Proteomes" id="UP000002770"/>
    </source>
</evidence>
<dbReference type="EMBL" id="JH413829">
    <property type="protein sequence ID" value="EHL30501.1"/>
    <property type="molecule type" value="Genomic_DNA"/>
</dbReference>
<dbReference type="eggNOG" id="ENOG5031E2D">
    <property type="taxonomic scope" value="Bacteria"/>
</dbReference>
<accession>G9EQA6</accession>
<evidence type="ECO:0000313" key="1">
    <source>
        <dbReference type="EMBL" id="EHL30501.1"/>
    </source>
</evidence>
<keyword evidence="2" id="KW-1185">Reference proteome</keyword>